<gene>
    <name evidence="3" type="ORF">TCAP_03582</name>
</gene>
<dbReference type="Proteomes" id="UP000236621">
    <property type="component" value="Unassembled WGS sequence"/>
</dbReference>
<comment type="caution">
    <text evidence="3">The sequence shown here is derived from an EMBL/GenBank/DDBJ whole genome shotgun (WGS) entry which is preliminary data.</text>
</comment>
<keyword evidence="2" id="KW-1133">Transmembrane helix</keyword>
<reference evidence="3 4" key="1">
    <citation type="submission" date="2017-08" db="EMBL/GenBank/DDBJ databases">
        <title>Harnessing the power of phylogenomics to disentangle the directionality and signatures of interkingdom host jumping in the parasitic fungal genus Tolypocladium.</title>
        <authorList>
            <person name="Quandt C.A."/>
            <person name="Patterson W."/>
            <person name="Spatafora J.W."/>
        </authorList>
    </citation>
    <scope>NUCLEOTIDE SEQUENCE [LARGE SCALE GENOMIC DNA]</scope>
    <source>
        <strain evidence="3 4">CBS 113982</strain>
    </source>
</reference>
<dbReference type="OrthoDB" id="5427732at2759"/>
<keyword evidence="2" id="KW-0472">Membrane</keyword>
<feature type="compositionally biased region" description="Low complexity" evidence="1">
    <location>
        <begin position="277"/>
        <end position="293"/>
    </location>
</feature>
<keyword evidence="4" id="KW-1185">Reference proteome</keyword>
<dbReference type="AlphaFoldDB" id="A0A2K3QG30"/>
<evidence type="ECO:0000313" key="4">
    <source>
        <dbReference type="Proteomes" id="UP000236621"/>
    </source>
</evidence>
<sequence length="371" mass="39812">MASIPVRDGRDHKLEAGLLSTLEEETTTFIPARPQESRPKRTMSSIRRLAVAIIVGLFVGMGLAVAKDSAMARCLRAGHGVSNHEVKASLAKDPSPDLVYRLLHAYFPDKYQRGVHEPDNDATKAVHADDPDLAPTMAELAKRQRDGSGSNTTSSEVKLSDPTTIDAHQHQHQPGINVPYPFDKPGAVDDFLATSIFLCLHFFQYVPSRQPFFLLFVVYRSGDAFHDNIPTAVDVDVDTADFRYVGRSYCLVQPTEDGGVHQRCPRAMFQHEELAGSPASETTPTSTPTSTQETITTGKVTTSSAVRKTLTTTLGNGGTTTITSTSWVAVVPSPTTSGSNNAGLQNAASQKRGDVVLAVAVGALIAGVLLT</sequence>
<evidence type="ECO:0000313" key="3">
    <source>
        <dbReference type="EMBL" id="PNY26463.1"/>
    </source>
</evidence>
<accession>A0A2K3QG30</accession>
<evidence type="ECO:0000256" key="1">
    <source>
        <dbReference type="SAM" id="MobiDB-lite"/>
    </source>
</evidence>
<feature type="transmembrane region" description="Helical" evidence="2">
    <location>
        <begin position="49"/>
        <end position="66"/>
    </location>
</feature>
<evidence type="ECO:0000256" key="2">
    <source>
        <dbReference type="SAM" id="Phobius"/>
    </source>
</evidence>
<proteinExistence type="predicted"/>
<organism evidence="3 4">
    <name type="scientific">Tolypocladium capitatum</name>
    <dbReference type="NCBI Taxonomy" id="45235"/>
    <lineage>
        <taxon>Eukaryota</taxon>
        <taxon>Fungi</taxon>
        <taxon>Dikarya</taxon>
        <taxon>Ascomycota</taxon>
        <taxon>Pezizomycotina</taxon>
        <taxon>Sordariomycetes</taxon>
        <taxon>Hypocreomycetidae</taxon>
        <taxon>Hypocreales</taxon>
        <taxon>Ophiocordycipitaceae</taxon>
        <taxon>Tolypocladium</taxon>
    </lineage>
</organism>
<protein>
    <submittedName>
        <fullName evidence="3">Uncharacterized protein</fullName>
    </submittedName>
</protein>
<dbReference type="STRING" id="45235.A0A2K3QG30"/>
<dbReference type="EMBL" id="NRSZ01000548">
    <property type="protein sequence ID" value="PNY26463.1"/>
    <property type="molecule type" value="Genomic_DNA"/>
</dbReference>
<name>A0A2K3QG30_9HYPO</name>
<feature type="compositionally biased region" description="Polar residues" evidence="1">
    <location>
        <begin position="147"/>
        <end position="163"/>
    </location>
</feature>
<feature type="region of interest" description="Disordered" evidence="1">
    <location>
        <begin position="141"/>
        <end position="172"/>
    </location>
</feature>
<keyword evidence="2" id="KW-0812">Transmembrane</keyword>
<feature type="region of interest" description="Disordered" evidence="1">
    <location>
        <begin position="274"/>
        <end position="293"/>
    </location>
</feature>